<organism evidence="1 2">
    <name type="scientific">Pseudomonas putida</name>
    <name type="common">Arthrobacter siderocapsulatus</name>
    <dbReference type="NCBI Taxonomy" id="303"/>
    <lineage>
        <taxon>Bacteria</taxon>
        <taxon>Pseudomonadati</taxon>
        <taxon>Pseudomonadota</taxon>
        <taxon>Gammaproteobacteria</taxon>
        <taxon>Pseudomonadales</taxon>
        <taxon>Pseudomonadaceae</taxon>
        <taxon>Pseudomonas</taxon>
    </lineage>
</organism>
<dbReference type="EMBL" id="RJUR01000011">
    <property type="protein sequence ID" value="ROQ53533.1"/>
    <property type="molecule type" value="Genomic_DNA"/>
</dbReference>
<evidence type="ECO:0000313" key="2">
    <source>
        <dbReference type="Proteomes" id="UP000269115"/>
    </source>
</evidence>
<evidence type="ECO:0008006" key="3">
    <source>
        <dbReference type="Google" id="ProtNLM"/>
    </source>
</evidence>
<comment type="caution">
    <text evidence="1">The sequence shown here is derived from an EMBL/GenBank/DDBJ whole genome shotgun (WGS) entry which is preliminary data.</text>
</comment>
<gene>
    <name evidence="1" type="ORF">EDF85_1296</name>
</gene>
<protein>
    <recommendedName>
        <fullName evidence="3">Lipoprotein</fullName>
    </recommendedName>
</protein>
<dbReference type="AlphaFoldDB" id="A0A9X8EKB8"/>
<proteinExistence type="predicted"/>
<dbReference type="Proteomes" id="UP000269115">
    <property type="component" value="Unassembled WGS sequence"/>
</dbReference>
<accession>A0A9X8EKB8</accession>
<evidence type="ECO:0000313" key="1">
    <source>
        <dbReference type="EMBL" id="ROQ53533.1"/>
    </source>
</evidence>
<reference evidence="1 2" key="1">
    <citation type="submission" date="2018-11" db="EMBL/GenBank/DDBJ databases">
        <title>Genomic analyses of the natural microbiome of Caenorhabditis elegans.</title>
        <authorList>
            <person name="Samuel B."/>
        </authorList>
    </citation>
    <scope>NUCLEOTIDE SEQUENCE [LARGE SCALE GENOMIC DNA]</scope>
    <source>
        <strain evidence="1 2">BIGb0473</strain>
    </source>
</reference>
<sequence length="377" mass="40724">MCAGADRVPSSADQGQPWFPRRSLYSRQALHCTGGPTLNQRILLALCTLALLLAIGGCARSRPTPAPQPPVVLSQAAWQRVDWDIIDASEGASRSAQDYARRSMKVWKDAVHARTEADFIPWFTGYWTQQWLTLKVAWYKVSKNQQTAPGEDRLALYLQEQYRERVLEPVAREINPQLIRERATQLYVQLLGQQLQGIGQRYRAAPDQFALHLNRIPAIALGPPAARDASVHQLITAQPLLSLPAYLALNEQIQKAAVAAGQAPSDTGLSSVAKRASAQLEATLVPRGAASAVAAAVGKAVGALISVASAGIGAMMHESERPAMVEQLRVILNVALNEEWQGLMQNPVTGVMAGVNALSGQIRDSLVLSSGLPAMQP</sequence>
<name>A0A9X8EKB8_PSEPU</name>